<protein>
    <submittedName>
        <fullName evidence="1">Uncharacterized protein</fullName>
    </submittedName>
</protein>
<proteinExistence type="predicted"/>
<evidence type="ECO:0000313" key="1">
    <source>
        <dbReference type="EMBL" id="CAG6630665.1"/>
    </source>
</evidence>
<name>A0A8D8VR72_9HEMI</name>
<organism evidence="1">
    <name type="scientific">Cacopsylla melanoneura</name>
    <dbReference type="NCBI Taxonomy" id="428564"/>
    <lineage>
        <taxon>Eukaryota</taxon>
        <taxon>Metazoa</taxon>
        <taxon>Ecdysozoa</taxon>
        <taxon>Arthropoda</taxon>
        <taxon>Hexapoda</taxon>
        <taxon>Insecta</taxon>
        <taxon>Pterygota</taxon>
        <taxon>Neoptera</taxon>
        <taxon>Paraneoptera</taxon>
        <taxon>Hemiptera</taxon>
        <taxon>Sternorrhyncha</taxon>
        <taxon>Psylloidea</taxon>
        <taxon>Psyllidae</taxon>
        <taxon>Psyllinae</taxon>
        <taxon>Cacopsylla</taxon>
    </lineage>
</organism>
<sequence length="116" mass="13163">MYSGQEHVEVLFSLACGIVSTVGKPSSAWLIRCVCSVRFVLELSFLRCPCLCRLVLFVGGLDVFLNLQVRVLQSLLHQRKMSMTPSLVRVIPHQRKVFLGVQMSHFMKTHKSVFLV</sequence>
<dbReference type="EMBL" id="HBUF01074374">
    <property type="protein sequence ID" value="CAG6630664.1"/>
    <property type="molecule type" value="Transcribed_RNA"/>
</dbReference>
<reference evidence="1" key="1">
    <citation type="submission" date="2021-05" db="EMBL/GenBank/DDBJ databases">
        <authorList>
            <person name="Alioto T."/>
            <person name="Alioto T."/>
            <person name="Gomez Garrido J."/>
        </authorList>
    </citation>
    <scope>NUCLEOTIDE SEQUENCE</scope>
</reference>
<dbReference type="EMBL" id="HBUF01074375">
    <property type="protein sequence ID" value="CAG6630665.1"/>
    <property type="molecule type" value="Transcribed_RNA"/>
</dbReference>
<dbReference type="AlphaFoldDB" id="A0A8D8VR72"/>
<accession>A0A8D8VR72</accession>